<evidence type="ECO:0000313" key="2">
    <source>
        <dbReference type="Proteomes" id="UP000187283"/>
    </source>
</evidence>
<organism evidence="1 2">
    <name type="scientific">Smittium culicis</name>
    <dbReference type="NCBI Taxonomy" id="133412"/>
    <lineage>
        <taxon>Eukaryota</taxon>
        <taxon>Fungi</taxon>
        <taxon>Fungi incertae sedis</taxon>
        <taxon>Zoopagomycota</taxon>
        <taxon>Kickxellomycotina</taxon>
        <taxon>Harpellomycetes</taxon>
        <taxon>Harpellales</taxon>
        <taxon>Legeriomycetaceae</taxon>
        <taxon>Smittium</taxon>
    </lineage>
</organism>
<dbReference type="Proteomes" id="UP000187283">
    <property type="component" value="Unassembled WGS sequence"/>
</dbReference>
<protein>
    <submittedName>
        <fullName evidence="1">Uncharacterized protein</fullName>
    </submittedName>
</protein>
<sequence length="204" mass="23052">MVSCHEKNSYLVTGEKPKLGKGLYGNFYFIVNLKNGSTKTMRAEIISKDNSSISSVSAVNFCEIETLGCILDSPVLCTDFKNRLVVLGRIGSIQILSKEGKKWVEQKVQIPITKSLITCQISGGQYYDLSNSSRIYIGSLNTKIFVLKRESNNKKYIRDHEQEKFVNSSLLKLISNHPNIILDQVNLNGILLSINERYLYVHLE</sequence>
<gene>
    <name evidence="1" type="ORF">AYI70_g3155</name>
</gene>
<dbReference type="OrthoDB" id="5538922at2759"/>
<comment type="caution">
    <text evidence="1">The sequence shown here is derived from an EMBL/GenBank/DDBJ whole genome shotgun (WGS) entry which is preliminary data.</text>
</comment>
<reference evidence="1 2" key="1">
    <citation type="submission" date="2017-01" db="EMBL/GenBank/DDBJ databases">
        <authorList>
            <person name="Mah S.A."/>
            <person name="Swanson W.J."/>
            <person name="Moy G.W."/>
            <person name="Vacquier V.D."/>
        </authorList>
    </citation>
    <scope>NUCLEOTIDE SEQUENCE [LARGE SCALE GENOMIC DNA]</scope>
    <source>
        <strain evidence="1 2">GSMNP</strain>
    </source>
</reference>
<evidence type="ECO:0000313" key="1">
    <source>
        <dbReference type="EMBL" id="OMJ21969.1"/>
    </source>
</evidence>
<dbReference type="EMBL" id="LSSN01000875">
    <property type="protein sequence ID" value="OMJ21969.1"/>
    <property type="molecule type" value="Genomic_DNA"/>
</dbReference>
<name>A0A1R1Y535_9FUNG</name>
<keyword evidence="2" id="KW-1185">Reference proteome</keyword>
<proteinExistence type="predicted"/>
<accession>A0A1R1Y535</accession>
<dbReference type="AlphaFoldDB" id="A0A1R1Y535"/>